<name>A0A5B7YDM8_9ALTE</name>
<accession>A0A5B7YDM8</accession>
<dbReference type="GO" id="GO:0019148">
    <property type="term" value="F:D-cysteine desulfhydrase activity"/>
    <property type="evidence" value="ECO:0007669"/>
    <property type="project" value="TreeGrafter"/>
</dbReference>
<keyword evidence="3 5" id="KW-0663">Pyridoxal phosphate</keyword>
<dbReference type="OrthoDB" id="9801249at2"/>
<evidence type="ECO:0000256" key="4">
    <source>
        <dbReference type="PIRSR" id="PIRSR006278-1"/>
    </source>
</evidence>
<evidence type="ECO:0000313" key="8">
    <source>
        <dbReference type="Proteomes" id="UP000304912"/>
    </source>
</evidence>
<feature type="modified residue" description="N6-(pyridoxal phosphate)lysine" evidence="5">
    <location>
        <position position="48"/>
    </location>
</feature>
<evidence type="ECO:0000256" key="1">
    <source>
        <dbReference type="ARBA" id="ARBA00001933"/>
    </source>
</evidence>
<dbReference type="PANTHER" id="PTHR43780">
    <property type="entry name" value="1-AMINOCYCLOPROPANE-1-CARBOXYLATE DEAMINASE-RELATED"/>
    <property type="match status" value="1"/>
</dbReference>
<evidence type="ECO:0000259" key="6">
    <source>
        <dbReference type="Pfam" id="PF00291"/>
    </source>
</evidence>
<dbReference type="InterPro" id="IPR027278">
    <property type="entry name" value="ACCD_DCysDesulf"/>
</dbReference>
<proteinExistence type="inferred from homology"/>
<dbReference type="EMBL" id="CP039852">
    <property type="protein sequence ID" value="QCZ92719.1"/>
    <property type="molecule type" value="Genomic_DNA"/>
</dbReference>
<dbReference type="Pfam" id="PF00291">
    <property type="entry name" value="PALP"/>
    <property type="match status" value="1"/>
</dbReference>
<evidence type="ECO:0000313" key="7">
    <source>
        <dbReference type="EMBL" id="QCZ92719.1"/>
    </source>
</evidence>
<comment type="similarity">
    <text evidence="2">Belongs to the ACC deaminase/D-cysteine desulfhydrase family.</text>
</comment>
<dbReference type="AlphaFoldDB" id="A0A5B7YDM8"/>
<dbReference type="PANTHER" id="PTHR43780:SF2">
    <property type="entry name" value="1-AMINOCYCLOPROPANE-1-CARBOXYLATE DEAMINASE-RELATED"/>
    <property type="match status" value="1"/>
</dbReference>
<dbReference type="InterPro" id="IPR001926">
    <property type="entry name" value="TrpB-like_PALP"/>
</dbReference>
<gene>
    <name evidence="7" type="ORF">FBQ74_04170</name>
</gene>
<protein>
    <submittedName>
        <fullName evidence="7">Pyridoxal-phosphate dependent enzyme</fullName>
    </submittedName>
</protein>
<dbReference type="PIRSF" id="PIRSF006278">
    <property type="entry name" value="ACCD_DCysDesulf"/>
    <property type="match status" value="1"/>
</dbReference>
<evidence type="ECO:0000256" key="5">
    <source>
        <dbReference type="PIRSR" id="PIRSR006278-2"/>
    </source>
</evidence>
<dbReference type="RefSeq" id="WP_139755468.1">
    <property type="nucleotide sequence ID" value="NZ_CP039852.1"/>
</dbReference>
<dbReference type="Proteomes" id="UP000304912">
    <property type="component" value="Chromosome"/>
</dbReference>
<sequence>MPQSINEVLSLTTPSPLDLFRPDWDGAETLTIYIKRDDLIHPVISGNKWRKLSSIFADTRDIPSHIVSFGGGYSNHLHALGYLCNVLNIRCTAIVRGDYSQNMTPMLSDLKHWSTDIQFVDRATYARRHDERFVHQLRQQHKGALIVPEGGSASTALSGLKMMMDEISVSFDYILAPVASGATLAGIASSLPLNKKACGIAVLKGQEYLESLVSDLIPHQCDNWSIDHRFHGGSYAKKDKTLLDFCYEMRDMYNIPVEPVYSGKLFFALKNKIAAGEFPAGSRIIVLHTGGLQGARN</sequence>
<comment type="cofactor">
    <cofactor evidence="1">
        <name>pyridoxal 5'-phosphate</name>
        <dbReference type="ChEBI" id="CHEBI:597326"/>
    </cofactor>
</comment>
<dbReference type="InterPro" id="IPR036052">
    <property type="entry name" value="TrpB-like_PALP_sf"/>
</dbReference>
<organism evidence="7 8">
    <name type="scientific">Salinimonas iocasae</name>
    <dbReference type="NCBI Taxonomy" id="2572577"/>
    <lineage>
        <taxon>Bacteria</taxon>
        <taxon>Pseudomonadati</taxon>
        <taxon>Pseudomonadota</taxon>
        <taxon>Gammaproteobacteria</taxon>
        <taxon>Alteromonadales</taxon>
        <taxon>Alteromonadaceae</taxon>
        <taxon>Alteromonas/Salinimonas group</taxon>
        <taxon>Salinimonas</taxon>
    </lineage>
</organism>
<dbReference type="SUPFAM" id="SSF53686">
    <property type="entry name" value="Tryptophan synthase beta subunit-like PLP-dependent enzymes"/>
    <property type="match status" value="1"/>
</dbReference>
<reference evidence="7 8" key="1">
    <citation type="submission" date="2019-04" db="EMBL/GenBank/DDBJ databases">
        <title>Salinimonas iocasae sp. nov., a halophilic bacterium isolated from the outer tube casing of tubeworms in Okinawa Trough.</title>
        <authorList>
            <person name="Zhang H."/>
            <person name="Wang H."/>
            <person name="Li C."/>
        </authorList>
    </citation>
    <scope>NUCLEOTIDE SEQUENCE [LARGE SCALE GENOMIC DNA]</scope>
    <source>
        <strain evidence="7 8">KX18D6</strain>
    </source>
</reference>
<keyword evidence="8" id="KW-1185">Reference proteome</keyword>
<evidence type="ECO:0000256" key="3">
    <source>
        <dbReference type="ARBA" id="ARBA00022898"/>
    </source>
</evidence>
<feature type="domain" description="Tryptophan synthase beta chain-like PALP" evidence="6">
    <location>
        <begin position="30"/>
        <end position="290"/>
    </location>
</feature>
<dbReference type="KEGG" id="salk:FBQ74_04170"/>
<feature type="active site" description="Nucleophile" evidence="4">
    <location>
        <position position="74"/>
    </location>
</feature>
<dbReference type="Gene3D" id="3.40.50.1100">
    <property type="match status" value="2"/>
</dbReference>
<evidence type="ECO:0000256" key="2">
    <source>
        <dbReference type="ARBA" id="ARBA00008639"/>
    </source>
</evidence>